<sequence length="296" mass="33839">MIANPIPWPNGAKCAACITFDMDADSLIHIAHPEDGHSRVSAISMLQYGPKVAIPRIVESYRQLGIRQTFFVPAWCIEQYPEAIDAILEGGHELAHHGFLHEHPRELPDEDEAYWLDRGIEVIVKASGKRPRGWRAPLYNFSHRSADLLVSRGFDYDASLMGDDIPYLLECDAGRLVELPSHWGLDDWPQYVQSMDLDYMMPIRAPEQGFAAFAQEFEAAYRHGALWVPVVHPFATGRLARWEVVLRFLEQVLLRGDVWFAPMEEIAAHVRRVVENGSWSPRIDRLPFYTQPVKVR</sequence>
<dbReference type="GO" id="GO:0016810">
    <property type="term" value="F:hydrolase activity, acting on carbon-nitrogen (but not peptide) bonds"/>
    <property type="evidence" value="ECO:0007669"/>
    <property type="project" value="InterPro"/>
</dbReference>
<dbReference type="SUPFAM" id="SSF88713">
    <property type="entry name" value="Glycoside hydrolase/deacetylase"/>
    <property type="match status" value="1"/>
</dbReference>
<dbReference type="Pfam" id="PF01522">
    <property type="entry name" value="Polysacc_deac_1"/>
    <property type="match status" value="1"/>
</dbReference>
<dbReference type="InterPro" id="IPR011330">
    <property type="entry name" value="Glyco_hydro/deAcase_b/a-brl"/>
</dbReference>
<gene>
    <name evidence="6" type="ORF">AC244_33810</name>
</gene>
<evidence type="ECO:0000256" key="2">
    <source>
        <dbReference type="ARBA" id="ARBA00010973"/>
    </source>
</evidence>
<dbReference type="Proteomes" id="UP000037425">
    <property type="component" value="Unassembled WGS sequence"/>
</dbReference>
<dbReference type="PATRIC" id="fig|106592.7.peg.6481"/>
<evidence type="ECO:0000313" key="7">
    <source>
        <dbReference type="Proteomes" id="UP000037425"/>
    </source>
</evidence>
<dbReference type="PROSITE" id="PS51677">
    <property type="entry name" value="NODB"/>
    <property type="match status" value="1"/>
</dbReference>
<dbReference type="PANTHER" id="PTHR47561:SF1">
    <property type="entry name" value="POLYSACCHARIDE DEACETYLASE FAMILY PROTEIN (AFU_ORTHOLOGUE AFUA_6G05030)"/>
    <property type="match status" value="1"/>
</dbReference>
<evidence type="ECO:0000259" key="5">
    <source>
        <dbReference type="PROSITE" id="PS51677"/>
    </source>
</evidence>
<accession>A0A0L8BD94</accession>
<dbReference type="PANTHER" id="PTHR47561">
    <property type="entry name" value="POLYSACCHARIDE DEACETYLASE FAMILY PROTEIN (AFU_ORTHOLOGUE AFUA_6G05030)"/>
    <property type="match status" value="1"/>
</dbReference>
<protein>
    <recommendedName>
        <fullName evidence="3">Chitooligosaccharide deacetylase</fullName>
    </recommendedName>
    <alternativeName>
        <fullName evidence="4">Nodulation protein B</fullName>
    </alternativeName>
</protein>
<evidence type="ECO:0000256" key="1">
    <source>
        <dbReference type="ARBA" id="ARBA00003236"/>
    </source>
</evidence>
<feature type="domain" description="NodB homology" evidence="5">
    <location>
        <begin position="39"/>
        <end position="261"/>
    </location>
</feature>
<comment type="caution">
    <text evidence="6">The sequence shown here is derived from an EMBL/GenBank/DDBJ whole genome shotgun (WGS) entry which is preliminary data.</text>
</comment>
<evidence type="ECO:0000256" key="3">
    <source>
        <dbReference type="ARBA" id="ARBA00020071"/>
    </source>
</evidence>
<comment type="function">
    <text evidence="1">Is involved in generating a small heat-stable compound (Nod), an acylated oligomer of N-acetylglucosamine, that stimulates mitosis in various plant protoplasts.</text>
</comment>
<reference evidence="7" key="1">
    <citation type="submission" date="2015-07" db="EMBL/GenBank/DDBJ databases">
        <title>Whole genome sequence of an Ensifer adhaerens strain isolated from a cave pool in the Wind Cave National Park.</title>
        <authorList>
            <person name="Eng W.W.H."/>
            <person name="Gan H.M."/>
            <person name="Barton H.A."/>
            <person name="Savka M.A."/>
        </authorList>
    </citation>
    <scope>NUCLEOTIDE SEQUENCE [LARGE SCALE GENOMIC DNA]</scope>
    <source>
        <strain evidence="7">SD006</strain>
    </source>
</reference>
<organism evidence="6 7">
    <name type="scientific">Ensifer adhaerens</name>
    <name type="common">Sinorhizobium morelense</name>
    <dbReference type="NCBI Taxonomy" id="106592"/>
    <lineage>
        <taxon>Bacteria</taxon>
        <taxon>Pseudomonadati</taxon>
        <taxon>Pseudomonadota</taxon>
        <taxon>Alphaproteobacteria</taxon>
        <taxon>Hyphomicrobiales</taxon>
        <taxon>Rhizobiaceae</taxon>
        <taxon>Sinorhizobium/Ensifer group</taxon>
        <taxon>Ensifer</taxon>
    </lineage>
</organism>
<comment type="similarity">
    <text evidence="2">Belongs to the polysaccharide deacetylase family.</text>
</comment>
<name>A0A0L8BD94_ENSAD</name>
<dbReference type="OrthoDB" id="9784220at2"/>
<dbReference type="Gene3D" id="3.20.20.370">
    <property type="entry name" value="Glycoside hydrolase/deacetylase"/>
    <property type="match status" value="1"/>
</dbReference>
<dbReference type="InterPro" id="IPR002509">
    <property type="entry name" value="NODB_dom"/>
</dbReference>
<dbReference type="GO" id="GO:0005975">
    <property type="term" value="P:carbohydrate metabolic process"/>
    <property type="evidence" value="ECO:0007669"/>
    <property type="project" value="InterPro"/>
</dbReference>
<dbReference type="EMBL" id="LGAP01000051">
    <property type="protein sequence ID" value="KOF12540.1"/>
    <property type="molecule type" value="Genomic_DNA"/>
</dbReference>
<evidence type="ECO:0000313" key="6">
    <source>
        <dbReference type="EMBL" id="KOF12540.1"/>
    </source>
</evidence>
<proteinExistence type="inferred from homology"/>
<dbReference type="RefSeq" id="WP_053253181.1">
    <property type="nucleotide sequence ID" value="NZ_LGAP01000051.1"/>
</dbReference>
<dbReference type="InterPro" id="IPR037950">
    <property type="entry name" value="PgdA-like"/>
</dbReference>
<dbReference type="CDD" id="cd10938">
    <property type="entry name" value="CE4_HpPgdA_like"/>
    <property type="match status" value="1"/>
</dbReference>
<dbReference type="AlphaFoldDB" id="A0A0L8BD94"/>
<evidence type="ECO:0000256" key="4">
    <source>
        <dbReference type="ARBA" id="ARBA00032976"/>
    </source>
</evidence>